<dbReference type="RefSeq" id="WP_073596655.1">
    <property type="nucleotide sequence ID" value="NZ_MRCE01000043.1"/>
</dbReference>
<protein>
    <recommendedName>
        <fullName evidence="3">Serine/threonine protein kinase</fullName>
    </recommendedName>
</protein>
<dbReference type="STRING" id="454136.NIES2119_27335"/>
<reference evidence="1 2" key="1">
    <citation type="submission" date="2016-11" db="EMBL/GenBank/DDBJ databases">
        <title>Draft Genome Sequences of Nine Cyanobacterial Strains from Diverse Habitats.</title>
        <authorList>
            <person name="Zhu T."/>
            <person name="Hou S."/>
            <person name="Lu X."/>
            <person name="Hess W.R."/>
        </authorList>
    </citation>
    <scope>NUCLEOTIDE SEQUENCE [LARGE SCALE GENOMIC DNA]</scope>
    <source>
        <strain evidence="1 2">IAM M-71</strain>
    </source>
</reference>
<dbReference type="Pfam" id="PF14516">
    <property type="entry name" value="AAA_35"/>
    <property type="match status" value="1"/>
</dbReference>
<evidence type="ECO:0000313" key="1">
    <source>
        <dbReference type="EMBL" id="OKH32074.1"/>
    </source>
</evidence>
<accession>A0A1U7I721</accession>
<comment type="caution">
    <text evidence="1">The sequence shown here is derived from an EMBL/GenBank/DDBJ whole genome shotgun (WGS) entry which is preliminary data.</text>
</comment>
<dbReference type="Proteomes" id="UP000185860">
    <property type="component" value="Unassembled WGS sequence"/>
</dbReference>
<dbReference type="SUPFAM" id="SSF52540">
    <property type="entry name" value="P-loop containing nucleoside triphosphate hydrolases"/>
    <property type="match status" value="1"/>
</dbReference>
<dbReference type="AlphaFoldDB" id="A0A1U7I721"/>
<dbReference type="Gene3D" id="3.40.50.300">
    <property type="entry name" value="P-loop containing nucleotide triphosphate hydrolases"/>
    <property type="match status" value="1"/>
</dbReference>
<sequence length="450" mass="52797">MSWHSFLRNIADYYKLSGTERDIFMERFNEYNYEKNEIQIIADLKRNLRIDIDETEYKKQLRIIYDKFIQSKENPEGCPDLDYKGPNKYKKLLAWLEAKYEQGSAVETPQPLPKPKYPNIAEPLNSPFYIERPEIESNSYQQVLQPGSLILIKAANQVGKTSLLIRILDYAATQNCRTVQLNFWSDAKAADFESLDKFLHWLCINISRQLHLSPKLDADWDENIDSKNNCTAYFQKHFLSITNNPLVLGLDEIDRVFHYRDIAEDFFALLREWHDNSPKLPIWQNLRLVLTYSTEPYIRLDKKHTPFPVGFKIKISEFTAKEIQTLADLHQLCWNSKEVKQLMSIVGGHPYLVRLAFYHLTRQKINLEGLLSEATSRTGIYHEHLKNLLDYLDDYPELRAAMRKVLKTDKGVQLDITRTNKLEALGLVKIQGNKVIPSCQLYRDYLRDRL</sequence>
<evidence type="ECO:0000313" key="2">
    <source>
        <dbReference type="Proteomes" id="UP000185860"/>
    </source>
</evidence>
<dbReference type="EMBL" id="MRCE01000043">
    <property type="protein sequence ID" value="OKH32074.1"/>
    <property type="molecule type" value="Genomic_DNA"/>
</dbReference>
<gene>
    <name evidence="1" type="ORF">NIES2119_27335</name>
</gene>
<evidence type="ECO:0008006" key="3">
    <source>
        <dbReference type="Google" id="ProtNLM"/>
    </source>
</evidence>
<name>A0A1U7I721_9CYAN</name>
<proteinExistence type="predicted"/>
<organism evidence="1 2">
    <name type="scientific">[Phormidium ambiguum] IAM M-71</name>
    <dbReference type="NCBI Taxonomy" id="454136"/>
    <lineage>
        <taxon>Bacteria</taxon>
        <taxon>Bacillati</taxon>
        <taxon>Cyanobacteriota</taxon>
        <taxon>Cyanophyceae</taxon>
        <taxon>Oscillatoriophycideae</taxon>
        <taxon>Aerosakkonematales</taxon>
        <taxon>Aerosakkonemataceae</taxon>
        <taxon>Floridanema</taxon>
    </lineage>
</organism>
<dbReference type="OrthoDB" id="5522963at2"/>
<dbReference type="InterPro" id="IPR027417">
    <property type="entry name" value="P-loop_NTPase"/>
</dbReference>